<evidence type="ECO:0000256" key="2">
    <source>
        <dbReference type="ARBA" id="ARBA00023125"/>
    </source>
</evidence>
<dbReference type="InterPro" id="IPR011006">
    <property type="entry name" value="CheY-like_superfamily"/>
</dbReference>
<feature type="modified residue" description="4-aspartylphosphate" evidence="3">
    <location>
        <position position="57"/>
    </location>
</feature>
<organism evidence="6 7">
    <name type="scientific">Rhizobium leguminosarum bv. trifolii</name>
    <dbReference type="NCBI Taxonomy" id="386"/>
    <lineage>
        <taxon>Bacteria</taxon>
        <taxon>Pseudomonadati</taxon>
        <taxon>Pseudomonadota</taxon>
        <taxon>Alphaproteobacteria</taxon>
        <taxon>Hyphomicrobiales</taxon>
        <taxon>Rhizobiaceae</taxon>
        <taxon>Rhizobium/Agrobacterium group</taxon>
        <taxon>Rhizobium</taxon>
    </lineage>
</organism>
<evidence type="ECO:0000259" key="4">
    <source>
        <dbReference type="PROSITE" id="PS50043"/>
    </source>
</evidence>
<dbReference type="CDD" id="cd06170">
    <property type="entry name" value="LuxR_C_like"/>
    <property type="match status" value="1"/>
</dbReference>
<evidence type="ECO:0000313" key="7">
    <source>
        <dbReference type="Proteomes" id="UP000256748"/>
    </source>
</evidence>
<dbReference type="InterPro" id="IPR039420">
    <property type="entry name" value="WalR-like"/>
</dbReference>
<dbReference type="GO" id="GO:0000160">
    <property type="term" value="P:phosphorelay signal transduction system"/>
    <property type="evidence" value="ECO:0007669"/>
    <property type="project" value="InterPro"/>
</dbReference>
<dbReference type="GO" id="GO:0006355">
    <property type="term" value="P:regulation of DNA-templated transcription"/>
    <property type="evidence" value="ECO:0007669"/>
    <property type="project" value="InterPro"/>
</dbReference>
<feature type="domain" description="Response regulatory" evidence="5">
    <location>
        <begin position="6"/>
        <end position="121"/>
    </location>
</feature>
<proteinExistence type="predicted"/>
<dbReference type="PROSITE" id="PS50043">
    <property type="entry name" value="HTH_LUXR_2"/>
    <property type="match status" value="1"/>
</dbReference>
<evidence type="ECO:0000313" key="6">
    <source>
        <dbReference type="EMBL" id="RFB85633.1"/>
    </source>
</evidence>
<dbReference type="CDD" id="cd17535">
    <property type="entry name" value="REC_NarL-like"/>
    <property type="match status" value="1"/>
</dbReference>
<sequence length="211" mass="22976">MRERISVAFVDDHPMLLEGIAAVFTRHGGYEVVAKGATADAARKIFEELRPCLIFLDLSMPGDVYSTISDITDVGAGTKVIVYTACNNVDMAVKSLDSGASAFILKDSISNELFGAVESVLRGELFISPSFSGKVYSSLRTRNMTVAAKLSNREEQVVALLLKARSNKEIALSLSISEKTVKHYMTNLMTKLNARNRVEVALAVRQLSPLS</sequence>
<evidence type="ECO:0008006" key="8">
    <source>
        <dbReference type="Google" id="ProtNLM"/>
    </source>
</evidence>
<accession>A0A3E1B4E7</accession>
<dbReference type="Pfam" id="PF00196">
    <property type="entry name" value="GerE"/>
    <property type="match status" value="1"/>
</dbReference>
<evidence type="ECO:0000259" key="5">
    <source>
        <dbReference type="PROSITE" id="PS50110"/>
    </source>
</evidence>
<comment type="caution">
    <text evidence="6">The sequence shown here is derived from an EMBL/GenBank/DDBJ whole genome shotgun (WGS) entry which is preliminary data.</text>
</comment>
<dbReference type="PROSITE" id="PS50110">
    <property type="entry name" value="RESPONSE_REGULATORY"/>
    <property type="match status" value="1"/>
</dbReference>
<dbReference type="AlphaFoldDB" id="A0A3E1B4E7"/>
<dbReference type="SUPFAM" id="SSF52172">
    <property type="entry name" value="CheY-like"/>
    <property type="match status" value="1"/>
</dbReference>
<dbReference type="SUPFAM" id="SSF46894">
    <property type="entry name" value="C-terminal effector domain of the bipartite response regulators"/>
    <property type="match status" value="1"/>
</dbReference>
<keyword evidence="1 3" id="KW-0597">Phosphoprotein</keyword>
<evidence type="ECO:0000256" key="3">
    <source>
        <dbReference type="PROSITE-ProRule" id="PRU00169"/>
    </source>
</evidence>
<dbReference type="InterPro" id="IPR058245">
    <property type="entry name" value="NreC/VraR/RcsB-like_REC"/>
</dbReference>
<protein>
    <recommendedName>
        <fullName evidence="8">Response regulator transcription factor</fullName>
    </recommendedName>
</protein>
<keyword evidence="2" id="KW-0238">DNA-binding</keyword>
<evidence type="ECO:0000256" key="1">
    <source>
        <dbReference type="ARBA" id="ARBA00022553"/>
    </source>
</evidence>
<dbReference type="Gene3D" id="3.40.50.2300">
    <property type="match status" value="1"/>
</dbReference>
<dbReference type="SMART" id="SM00448">
    <property type="entry name" value="REC"/>
    <property type="match status" value="1"/>
</dbReference>
<name>A0A3E1B4E7_RHILT</name>
<dbReference type="EMBL" id="NAOO01000036">
    <property type="protein sequence ID" value="RFB85633.1"/>
    <property type="molecule type" value="Genomic_DNA"/>
</dbReference>
<dbReference type="SMART" id="SM00421">
    <property type="entry name" value="HTH_LUXR"/>
    <property type="match status" value="1"/>
</dbReference>
<dbReference type="PANTHER" id="PTHR43214">
    <property type="entry name" value="TWO-COMPONENT RESPONSE REGULATOR"/>
    <property type="match status" value="1"/>
</dbReference>
<dbReference type="GO" id="GO:0003677">
    <property type="term" value="F:DNA binding"/>
    <property type="evidence" value="ECO:0007669"/>
    <property type="project" value="UniProtKB-KW"/>
</dbReference>
<dbReference type="RefSeq" id="WP_116275666.1">
    <property type="nucleotide sequence ID" value="NZ_KZ859527.1"/>
</dbReference>
<dbReference type="InterPro" id="IPR001789">
    <property type="entry name" value="Sig_transdc_resp-reg_receiver"/>
</dbReference>
<dbReference type="InterPro" id="IPR000792">
    <property type="entry name" value="Tscrpt_reg_LuxR_C"/>
</dbReference>
<dbReference type="Proteomes" id="UP000256748">
    <property type="component" value="Unassembled WGS sequence"/>
</dbReference>
<dbReference type="Pfam" id="PF00072">
    <property type="entry name" value="Response_reg"/>
    <property type="match status" value="1"/>
</dbReference>
<feature type="domain" description="HTH luxR-type" evidence="4">
    <location>
        <begin position="143"/>
        <end position="208"/>
    </location>
</feature>
<dbReference type="InterPro" id="IPR016032">
    <property type="entry name" value="Sig_transdc_resp-reg_C-effctor"/>
</dbReference>
<dbReference type="PRINTS" id="PR00038">
    <property type="entry name" value="HTHLUXR"/>
</dbReference>
<reference evidence="6 7" key="1">
    <citation type="submission" date="2017-03" db="EMBL/GenBank/DDBJ databases">
        <title>Genome analysis of Rhizobial strains effectives or ineffectives for nitrogen fixation isolated from bean seeds.</title>
        <authorList>
            <person name="Peralta H."/>
            <person name="Aguilar-Vera A."/>
            <person name="Mora Y."/>
            <person name="Vargas-Lagunas C."/>
            <person name="Girard L."/>
            <person name="Mora J."/>
        </authorList>
    </citation>
    <scope>NUCLEOTIDE SEQUENCE [LARGE SCALE GENOMIC DNA]</scope>
    <source>
        <strain evidence="6 7">CCGM5</strain>
    </source>
</reference>
<gene>
    <name evidence="6" type="ORF">B5K10_27165</name>
</gene>